<dbReference type="Proteomes" id="UP000196027">
    <property type="component" value="Chromosome"/>
</dbReference>
<dbReference type="EMBL" id="CP021425">
    <property type="protein sequence ID" value="ARU57794.1"/>
    <property type="molecule type" value="Genomic_DNA"/>
</dbReference>
<dbReference type="RefSeq" id="WP_087462650.1">
    <property type="nucleotide sequence ID" value="NZ_CP021425.1"/>
</dbReference>
<keyword evidence="2" id="KW-0808">Transferase</keyword>
<dbReference type="AlphaFoldDB" id="A0A1Y0IEK5"/>
<reference evidence="2 3" key="1">
    <citation type="submission" date="2017-05" db="EMBL/GenBank/DDBJ databases">
        <title>Genomic insights into alkan degradation activity of Oleiphilus messinensis.</title>
        <authorList>
            <person name="Kozyavkin S.A."/>
            <person name="Slesarev A.I."/>
            <person name="Golyshin P.N."/>
            <person name="Korzhenkov A."/>
            <person name="Golyshina O.N."/>
            <person name="Toshchakov S.V."/>
        </authorList>
    </citation>
    <scope>NUCLEOTIDE SEQUENCE [LARGE SCALE GENOMIC DNA]</scope>
    <source>
        <strain evidence="2 3">ME102</strain>
    </source>
</reference>
<dbReference type="GO" id="GO:0019698">
    <property type="term" value="P:D-galacturonate catabolic process"/>
    <property type="evidence" value="ECO:0007669"/>
    <property type="project" value="TreeGrafter"/>
</dbReference>
<dbReference type="GO" id="GO:0042840">
    <property type="term" value="P:D-glucuronate catabolic process"/>
    <property type="evidence" value="ECO:0007669"/>
    <property type="project" value="TreeGrafter"/>
</dbReference>
<dbReference type="PANTHER" id="PTHR30068:SF3">
    <property type="entry name" value="PHOSPHOLIPID_GLYCEROL ACYLTRANSFERASE DOMAIN-CONTAINING PROTEIN"/>
    <property type="match status" value="1"/>
</dbReference>
<dbReference type="PANTHER" id="PTHR30068">
    <property type="entry name" value="URONATE ISOMERASE"/>
    <property type="match status" value="1"/>
</dbReference>
<proteinExistence type="predicted"/>
<dbReference type="OrthoDB" id="1078132at2"/>
<name>A0A1Y0IEK5_9GAMM</name>
<dbReference type="InterPro" id="IPR002123">
    <property type="entry name" value="Plipid/glycerol_acylTrfase"/>
</dbReference>
<keyword evidence="2" id="KW-0012">Acyltransferase</keyword>
<feature type="domain" description="Phospholipid/glycerol acyltransferase" evidence="1">
    <location>
        <begin position="94"/>
        <end position="172"/>
    </location>
</feature>
<protein>
    <submittedName>
        <fullName evidence="2">Acyltransferase family protein</fullName>
    </submittedName>
</protein>
<dbReference type="GO" id="GO:0016746">
    <property type="term" value="F:acyltransferase activity"/>
    <property type="evidence" value="ECO:0007669"/>
    <property type="project" value="UniProtKB-KW"/>
</dbReference>
<sequence>MNQHDLHQEWLDDFEIISHFDDSLVKSETEQLVQHPNFLRQLHELFDAVMPNQDNTDFITLFLNKLRTAQTIDDLQHFELKFLQIAMASTLKQVETIGLDRLDPANNYLFISNHRDILLDPMLLNWALLTQGFGSCHCAIGDNLLIDESGNRVARLNKCFAVLRSVKSPKAMVRALRTQSAFIRHLFFNKQGNIWIAQREGRSKDNTDQTNPALIKMLGLGKPKEMGADEYLQHLRIVPVSLSYEWDPCDLQKARDLIEQEQGEYVRAGLSDLQAVRDGLIGHKGRIVFNFDADFHKNSALFTDYSTLTRAIDQSIQSRYRLFPVNYAAAELLNNSVASTVAPESPDVTSQDIDQAKDALIERLRDATPLERERVLQSYAQPLLTFQSRHRTE</sequence>
<dbReference type="Pfam" id="PF01553">
    <property type="entry name" value="Acyltransferase"/>
    <property type="match status" value="1"/>
</dbReference>
<organism evidence="2 3">
    <name type="scientific">Oleiphilus messinensis</name>
    <dbReference type="NCBI Taxonomy" id="141451"/>
    <lineage>
        <taxon>Bacteria</taxon>
        <taxon>Pseudomonadati</taxon>
        <taxon>Pseudomonadota</taxon>
        <taxon>Gammaproteobacteria</taxon>
        <taxon>Oceanospirillales</taxon>
        <taxon>Oleiphilaceae</taxon>
        <taxon>Oleiphilus</taxon>
    </lineage>
</organism>
<evidence type="ECO:0000259" key="1">
    <source>
        <dbReference type="Pfam" id="PF01553"/>
    </source>
</evidence>
<gene>
    <name evidence="2" type="ORF">OLMES_3773</name>
</gene>
<keyword evidence="3" id="KW-1185">Reference proteome</keyword>
<accession>A0A1Y0IEK5</accession>
<dbReference type="KEGG" id="ome:OLMES_3773"/>
<evidence type="ECO:0000313" key="3">
    <source>
        <dbReference type="Proteomes" id="UP000196027"/>
    </source>
</evidence>
<evidence type="ECO:0000313" key="2">
    <source>
        <dbReference type="EMBL" id="ARU57794.1"/>
    </source>
</evidence>